<reference evidence="2 3" key="1">
    <citation type="submission" date="2017-03" db="EMBL/GenBank/DDBJ databases">
        <title>Genome sequence of Methanobrevibacter wosei.</title>
        <authorList>
            <person name="Poehlein A."/>
            <person name="Seedorf H."/>
            <person name="Daniel R."/>
        </authorList>
    </citation>
    <scope>NUCLEOTIDE SEQUENCE [LARGE SCALE GENOMIC DNA]</scope>
    <source>
        <strain evidence="2 3">DSM 11979</strain>
    </source>
</reference>
<feature type="transmembrane region" description="Helical" evidence="1">
    <location>
        <begin position="71"/>
        <end position="91"/>
    </location>
</feature>
<protein>
    <recommendedName>
        <fullName evidence="4">Double zinc ribbon</fullName>
    </recommendedName>
</protein>
<proteinExistence type="predicted"/>
<dbReference type="EMBL" id="MZGU01000006">
    <property type="protein sequence ID" value="PWB85004.1"/>
    <property type="molecule type" value="Genomic_DNA"/>
</dbReference>
<keyword evidence="1" id="KW-0472">Membrane</keyword>
<keyword evidence="1" id="KW-0812">Transmembrane</keyword>
<dbReference type="AlphaFoldDB" id="A0A2U1S642"/>
<accession>A0A2U1S642</accession>
<keyword evidence="1" id="KW-1133">Transmembrane helix</keyword>
<evidence type="ECO:0000313" key="3">
    <source>
        <dbReference type="Proteomes" id="UP000245577"/>
    </source>
</evidence>
<evidence type="ECO:0008006" key="4">
    <source>
        <dbReference type="Google" id="ProtNLM"/>
    </source>
</evidence>
<evidence type="ECO:0000256" key="1">
    <source>
        <dbReference type="SAM" id="Phobius"/>
    </source>
</evidence>
<gene>
    <name evidence="2" type="ORF">MBBWO_13170</name>
</gene>
<keyword evidence="3" id="KW-1185">Reference proteome</keyword>
<comment type="caution">
    <text evidence="2">The sequence shown here is derived from an EMBL/GenBank/DDBJ whole genome shotgun (WGS) entry which is preliminary data.</text>
</comment>
<dbReference type="RefSeq" id="WP_116670100.1">
    <property type="nucleotide sequence ID" value="NZ_CASEFK010000002.1"/>
</dbReference>
<evidence type="ECO:0000313" key="2">
    <source>
        <dbReference type="EMBL" id="PWB85004.1"/>
    </source>
</evidence>
<dbReference type="Proteomes" id="UP000245577">
    <property type="component" value="Unassembled WGS sequence"/>
</dbReference>
<dbReference type="OrthoDB" id="82621at2157"/>
<name>A0A2U1S642_9EURY</name>
<organism evidence="2 3">
    <name type="scientific">Methanobrevibacter woesei</name>
    <dbReference type="NCBI Taxonomy" id="190976"/>
    <lineage>
        <taxon>Archaea</taxon>
        <taxon>Methanobacteriati</taxon>
        <taxon>Methanobacteriota</taxon>
        <taxon>Methanomada group</taxon>
        <taxon>Methanobacteria</taxon>
        <taxon>Methanobacteriales</taxon>
        <taxon>Methanobacteriaceae</taxon>
        <taxon>Methanobrevibacter</taxon>
    </lineage>
</organism>
<sequence length="92" mass="10267">MFCPKCGCENNNGETYCKECGALLPINRVHQVEVIDETETNNSGGDKEVHQAEIINDTAEDNNNTNKESDSTWLCCCCIFVIIVVIAFVFIF</sequence>